<dbReference type="InterPro" id="IPR036249">
    <property type="entry name" value="Thioredoxin-like_sf"/>
</dbReference>
<dbReference type="PANTHER" id="PTHR43968:SF6">
    <property type="entry name" value="GLUTATHIONE S-TRANSFERASE OMEGA"/>
    <property type="match status" value="1"/>
</dbReference>
<keyword evidence="3" id="KW-0808">Transferase</keyword>
<evidence type="ECO:0000256" key="2">
    <source>
        <dbReference type="ARBA" id="ARBA00023002"/>
    </source>
</evidence>
<dbReference type="EC" id="1.8.5.1" evidence="3"/>
<keyword evidence="2 3" id="KW-0560">Oxidoreductase</keyword>
<dbReference type="SFLD" id="SFLDS00019">
    <property type="entry name" value="Glutathione_Transferase_(cytos"/>
    <property type="match status" value="1"/>
</dbReference>
<dbReference type="SUPFAM" id="SSF52833">
    <property type="entry name" value="Thioredoxin-like"/>
    <property type="match status" value="1"/>
</dbReference>
<dbReference type="InterPro" id="IPR040079">
    <property type="entry name" value="Glutathione_S-Trfase"/>
</dbReference>
<evidence type="ECO:0000259" key="5">
    <source>
        <dbReference type="PROSITE" id="PS50405"/>
    </source>
</evidence>
<comment type="function">
    <text evidence="3">Exhibits glutathione-dependent thiol transferase activity. Has high dehydroascorbate reductase activity and may contribute to the recycling of ascorbic acid. Participates in the biotransformation of inorganic arsenic and reduces monomethylarsonic acid (MMA).</text>
</comment>
<dbReference type="PANTHER" id="PTHR43968">
    <property type="match status" value="1"/>
</dbReference>
<evidence type="ECO:0000256" key="3">
    <source>
        <dbReference type="RuleBase" id="RU368071"/>
    </source>
</evidence>
<dbReference type="FunFam" id="3.40.30.10:FF:000123">
    <property type="entry name" value="Glutathione transferase o1"/>
    <property type="match status" value="1"/>
</dbReference>
<gene>
    <name evidence="6" type="ORF">HOLleu_20720</name>
</gene>
<dbReference type="PRINTS" id="PR01625">
    <property type="entry name" value="GSTRNSFRASEO"/>
</dbReference>
<dbReference type="Proteomes" id="UP001152320">
    <property type="component" value="Chromosome 9"/>
</dbReference>
<evidence type="ECO:0000259" key="4">
    <source>
        <dbReference type="PROSITE" id="PS50404"/>
    </source>
</evidence>
<dbReference type="InterPro" id="IPR010987">
    <property type="entry name" value="Glutathione-S-Trfase_C-like"/>
</dbReference>
<dbReference type="Pfam" id="PF13410">
    <property type="entry name" value="GST_C_2"/>
    <property type="match status" value="1"/>
</dbReference>
<dbReference type="PROSITE" id="PS50404">
    <property type="entry name" value="GST_NTER"/>
    <property type="match status" value="1"/>
</dbReference>
<comment type="catalytic activity">
    <reaction evidence="3">
        <text>L-dehydroascorbate + 2 glutathione = glutathione disulfide + L-ascorbate</text>
        <dbReference type="Rhea" id="RHEA:24424"/>
        <dbReference type="ChEBI" id="CHEBI:38290"/>
        <dbReference type="ChEBI" id="CHEBI:57925"/>
        <dbReference type="ChEBI" id="CHEBI:58297"/>
        <dbReference type="ChEBI" id="CHEBI:58539"/>
        <dbReference type="EC" id="1.8.5.1"/>
    </reaction>
</comment>
<evidence type="ECO:0000313" key="6">
    <source>
        <dbReference type="EMBL" id="KAJ8036677.1"/>
    </source>
</evidence>
<protein>
    <recommendedName>
        <fullName evidence="3">Glutathione S-transferase omega</fullName>
        <shortName evidence="3">GSTO</shortName>
        <ecNumber evidence="3">1.20.4.2</ecNumber>
        <ecNumber evidence="3">1.8.5.1</ecNumber>
        <ecNumber evidence="3">2.5.1.18</ecNumber>
    </recommendedName>
    <alternativeName>
        <fullName evidence="3">Glutathione-dependent dehydroascorbate reductase</fullName>
    </alternativeName>
    <alternativeName>
        <fullName evidence="3">Monomethylarsonic acid reductase</fullName>
    </alternativeName>
</protein>
<dbReference type="EMBL" id="JAIZAY010000009">
    <property type="protein sequence ID" value="KAJ8036677.1"/>
    <property type="molecule type" value="Genomic_DNA"/>
</dbReference>
<feature type="domain" description="GST N-terminal" evidence="4">
    <location>
        <begin position="20"/>
        <end position="98"/>
    </location>
</feature>
<dbReference type="Gene3D" id="3.40.30.10">
    <property type="entry name" value="Glutaredoxin"/>
    <property type="match status" value="1"/>
</dbReference>
<evidence type="ECO:0000256" key="1">
    <source>
        <dbReference type="ARBA" id="ARBA00011067"/>
    </source>
</evidence>
<dbReference type="GO" id="GO:0050610">
    <property type="term" value="F:methylarsonate reductase activity"/>
    <property type="evidence" value="ECO:0007669"/>
    <property type="project" value="UniProtKB-UniRule"/>
</dbReference>
<sequence length="242" mass="27507">MAPAPRHLTSADPLPPLKPGVLRLYSMKFCPFAERARLVLNAKEIEHEVINVNIWDKPAWFAEKNPKQLVPVLEQDDKIVYESLIVSTYVEGIFPDKNPLMPKDPYLRAKDEMLLDFHGGKVLPAFFGAKNGTDTEKVEALRAGLTKLDEELKLRGTDFFYGTKPGYVDYMIWPIFARMKSSGCFGEGQGIPESLTALSPWVDRMLNDKAVMSTIHPDSAYVEYNKHYRKDPTIFDRVETPN</sequence>
<proteinExistence type="inferred from homology"/>
<dbReference type="SUPFAM" id="SSF47616">
    <property type="entry name" value="GST C-terminal domain-like"/>
    <property type="match status" value="1"/>
</dbReference>
<dbReference type="Pfam" id="PF13417">
    <property type="entry name" value="GST_N_3"/>
    <property type="match status" value="1"/>
</dbReference>
<dbReference type="EC" id="2.5.1.18" evidence="3"/>
<comment type="caution">
    <text evidence="6">The sequence shown here is derived from an EMBL/GenBank/DDBJ whole genome shotgun (WGS) entry which is preliminary data.</text>
</comment>
<dbReference type="SFLD" id="SFLDG00358">
    <property type="entry name" value="Main_(cytGST)"/>
    <property type="match status" value="1"/>
</dbReference>
<organism evidence="6 7">
    <name type="scientific">Holothuria leucospilota</name>
    <name type="common">Black long sea cucumber</name>
    <name type="synonym">Mertensiothuria leucospilota</name>
    <dbReference type="NCBI Taxonomy" id="206669"/>
    <lineage>
        <taxon>Eukaryota</taxon>
        <taxon>Metazoa</taxon>
        <taxon>Echinodermata</taxon>
        <taxon>Eleutherozoa</taxon>
        <taxon>Echinozoa</taxon>
        <taxon>Holothuroidea</taxon>
        <taxon>Aspidochirotacea</taxon>
        <taxon>Aspidochirotida</taxon>
        <taxon>Holothuriidae</taxon>
        <taxon>Holothuria</taxon>
    </lineage>
</organism>
<dbReference type="AlphaFoldDB" id="A0A9Q1C155"/>
<feature type="domain" description="GST C-terminal" evidence="5">
    <location>
        <begin position="104"/>
        <end position="234"/>
    </location>
</feature>
<reference evidence="6" key="1">
    <citation type="submission" date="2021-10" db="EMBL/GenBank/DDBJ databases">
        <title>Tropical sea cucumber genome reveals ecological adaptation and Cuvierian tubules defense mechanism.</title>
        <authorList>
            <person name="Chen T."/>
        </authorList>
    </citation>
    <scope>NUCLEOTIDE SEQUENCE</scope>
    <source>
        <strain evidence="6">Nanhai2018</strain>
        <tissue evidence="6">Muscle</tissue>
    </source>
</reference>
<dbReference type="InterPro" id="IPR004045">
    <property type="entry name" value="Glutathione_S-Trfase_N"/>
</dbReference>
<dbReference type="InterPro" id="IPR050983">
    <property type="entry name" value="GST_Omega/HSP26"/>
</dbReference>
<dbReference type="GO" id="GO:0004364">
    <property type="term" value="F:glutathione transferase activity"/>
    <property type="evidence" value="ECO:0007669"/>
    <property type="project" value="UniProtKB-UniRule"/>
</dbReference>
<dbReference type="GO" id="GO:0005737">
    <property type="term" value="C:cytoplasm"/>
    <property type="evidence" value="ECO:0007669"/>
    <property type="project" value="InterPro"/>
</dbReference>
<keyword evidence="7" id="KW-1185">Reference proteome</keyword>
<comment type="similarity">
    <text evidence="1 3">Belongs to the GST superfamily. Omega family.</text>
</comment>
<comment type="catalytic activity">
    <reaction evidence="3">
        <text>methylarsonate + 2 glutathione + H(+) = methylarsonous acid + glutathione disulfide + H2O</text>
        <dbReference type="Rhea" id="RHEA:15969"/>
        <dbReference type="ChEBI" id="CHEBI:15377"/>
        <dbReference type="ChEBI" id="CHEBI:15378"/>
        <dbReference type="ChEBI" id="CHEBI:17826"/>
        <dbReference type="ChEBI" id="CHEBI:33409"/>
        <dbReference type="ChEBI" id="CHEBI:57925"/>
        <dbReference type="ChEBI" id="CHEBI:58297"/>
        <dbReference type="EC" id="1.20.4.2"/>
    </reaction>
</comment>
<accession>A0A9Q1C155</accession>
<dbReference type="InterPro" id="IPR036282">
    <property type="entry name" value="Glutathione-S-Trfase_C_sf"/>
</dbReference>
<dbReference type="GO" id="GO:0045174">
    <property type="term" value="F:glutathione dehydrogenase (ascorbate) activity"/>
    <property type="evidence" value="ECO:0007669"/>
    <property type="project" value="UniProtKB-UniRule"/>
</dbReference>
<dbReference type="EC" id="1.20.4.2" evidence="3"/>
<comment type="catalytic activity">
    <reaction evidence="3">
        <text>RX + glutathione = an S-substituted glutathione + a halide anion + H(+)</text>
        <dbReference type="Rhea" id="RHEA:16437"/>
        <dbReference type="ChEBI" id="CHEBI:15378"/>
        <dbReference type="ChEBI" id="CHEBI:16042"/>
        <dbReference type="ChEBI" id="CHEBI:17792"/>
        <dbReference type="ChEBI" id="CHEBI:57925"/>
        <dbReference type="ChEBI" id="CHEBI:90779"/>
        <dbReference type="EC" id="2.5.1.18"/>
    </reaction>
</comment>
<evidence type="ECO:0000313" key="7">
    <source>
        <dbReference type="Proteomes" id="UP001152320"/>
    </source>
</evidence>
<dbReference type="OrthoDB" id="4951845at2759"/>
<dbReference type="FunFam" id="1.20.1050.10:FF:000009">
    <property type="entry name" value="Glutathione S-transferase omega-1"/>
    <property type="match status" value="1"/>
</dbReference>
<name>A0A9Q1C155_HOLLE</name>
<dbReference type="PROSITE" id="PS50405">
    <property type="entry name" value="GST_CTER"/>
    <property type="match status" value="1"/>
</dbReference>
<dbReference type="GO" id="GO:0006749">
    <property type="term" value="P:glutathione metabolic process"/>
    <property type="evidence" value="ECO:0007669"/>
    <property type="project" value="UniProtKB-UniRule"/>
</dbReference>
<dbReference type="InterPro" id="IPR005442">
    <property type="entry name" value="GST_omega"/>
</dbReference>
<dbReference type="Gene3D" id="1.20.1050.10">
    <property type="match status" value="1"/>
</dbReference>